<organism evidence="1 2">
    <name type="scientific">Lentzea pudingi</name>
    <dbReference type="NCBI Taxonomy" id="1789439"/>
    <lineage>
        <taxon>Bacteria</taxon>
        <taxon>Bacillati</taxon>
        <taxon>Actinomycetota</taxon>
        <taxon>Actinomycetes</taxon>
        <taxon>Pseudonocardiales</taxon>
        <taxon>Pseudonocardiaceae</taxon>
        <taxon>Lentzea</taxon>
    </lineage>
</organism>
<gene>
    <name evidence="1" type="ORF">GCM10011609_27160</name>
</gene>
<accession>A0ABQ2HTH9</accession>
<dbReference type="Proteomes" id="UP000597656">
    <property type="component" value="Unassembled WGS sequence"/>
</dbReference>
<sequence>MWEWKILGTLQLSRALAGQRLADDVPEQGIRNALAVLDTAPRN</sequence>
<dbReference type="RefSeq" id="WP_268241233.1">
    <property type="nucleotide sequence ID" value="NZ_BMNC01000003.1"/>
</dbReference>
<proteinExistence type="predicted"/>
<reference evidence="2" key="1">
    <citation type="journal article" date="2019" name="Int. J. Syst. Evol. Microbiol.">
        <title>The Global Catalogue of Microorganisms (GCM) 10K type strain sequencing project: providing services to taxonomists for standard genome sequencing and annotation.</title>
        <authorList>
            <consortium name="The Broad Institute Genomics Platform"/>
            <consortium name="The Broad Institute Genome Sequencing Center for Infectious Disease"/>
            <person name="Wu L."/>
            <person name="Ma J."/>
        </authorList>
    </citation>
    <scope>NUCLEOTIDE SEQUENCE [LARGE SCALE GENOMIC DNA]</scope>
    <source>
        <strain evidence="2">CGMCC 4.7319</strain>
    </source>
</reference>
<name>A0ABQ2HTH9_9PSEU</name>
<comment type="caution">
    <text evidence="1">The sequence shown here is derived from an EMBL/GenBank/DDBJ whole genome shotgun (WGS) entry which is preliminary data.</text>
</comment>
<evidence type="ECO:0000313" key="2">
    <source>
        <dbReference type="Proteomes" id="UP000597656"/>
    </source>
</evidence>
<evidence type="ECO:0000313" key="1">
    <source>
        <dbReference type="EMBL" id="GGM88928.1"/>
    </source>
</evidence>
<protein>
    <submittedName>
        <fullName evidence="1">Uncharacterized protein</fullName>
    </submittedName>
</protein>
<keyword evidence="2" id="KW-1185">Reference proteome</keyword>
<dbReference type="EMBL" id="BMNC01000003">
    <property type="protein sequence ID" value="GGM88928.1"/>
    <property type="molecule type" value="Genomic_DNA"/>
</dbReference>